<evidence type="ECO:0000313" key="2">
    <source>
        <dbReference type="Proteomes" id="UP000250241"/>
    </source>
</evidence>
<evidence type="ECO:0000313" key="1">
    <source>
        <dbReference type="EMBL" id="BAV89054.1"/>
    </source>
</evidence>
<proteinExistence type="predicted"/>
<sequence>MINNTVIENLQKHYGISQDRRLDGPSQTIKALQNEINQWVG</sequence>
<accession>A0A2Z5R382</accession>
<dbReference type="KEGG" id="raj:RA11412_2755"/>
<dbReference type="Proteomes" id="UP000250241">
    <property type="component" value="Chromosome"/>
</dbReference>
<dbReference type="EMBL" id="AP017895">
    <property type="protein sequence ID" value="BAV89054.1"/>
    <property type="molecule type" value="Genomic_DNA"/>
</dbReference>
<organism evidence="1 2">
    <name type="scientific">Rothia aeria</name>
    <dbReference type="NCBI Taxonomy" id="172042"/>
    <lineage>
        <taxon>Bacteria</taxon>
        <taxon>Bacillati</taxon>
        <taxon>Actinomycetota</taxon>
        <taxon>Actinomycetes</taxon>
        <taxon>Micrococcales</taxon>
        <taxon>Micrococcaceae</taxon>
        <taxon>Rothia</taxon>
    </lineage>
</organism>
<keyword evidence="2" id="KW-1185">Reference proteome</keyword>
<protein>
    <submittedName>
        <fullName evidence="1">Uncharacterized protein</fullName>
    </submittedName>
</protein>
<gene>
    <name evidence="1" type="ORF">RA11412_2755</name>
</gene>
<reference evidence="1 2" key="1">
    <citation type="submission" date="2016-10" db="EMBL/GenBank/DDBJ databases">
        <title>Genome sequence of Rothia aeria strain JCM11412.</title>
        <authorList>
            <person name="Nambu T."/>
        </authorList>
    </citation>
    <scope>NUCLEOTIDE SEQUENCE [LARGE SCALE GENOMIC DNA]</scope>
    <source>
        <strain evidence="1 2">JCM 11412</strain>
    </source>
</reference>
<name>A0A2Z5R382_9MICC</name>
<dbReference type="AlphaFoldDB" id="A0A2Z5R382"/>